<dbReference type="PIRSF" id="PIRSF037471">
    <property type="entry name" value="UCP037471"/>
    <property type="match status" value="1"/>
</dbReference>
<dbReference type="SMART" id="SM00665">
    <property type="entry name" value="B561"/>
    <property type="match status" value="1"/>
</dbReference>
<evidence type="ECO:0000256" key="11">
    <source>
        <dbReference type="SAM" id="SignalP"/>
    </source>
</evidence>
<feature type="transmembrane region" description="Helical" evidence="10">
    <location>
        <begin position="333"/>
        <end position="351"/>
    </location>
</feature>
<dbReference type="EMBL" id="BPVZ01000130">
    <property type="protein sequence ID" value="GKV38762.1"/>
    <property type="molecule type" value="Genomic_DNA"/>
</dbReference>
<evidence type="ECO:0000259" key="13">
    <source>
        <dbReference type="PROSITE" id="PS50939"/>
    </source>
</evidence>
<dbReference type="GO" id="GO:0016020">
    <property type="term" value="C:membrane"/>
    <property type="evidence" value="ECO:0007669"/>
    <property type="project" value="UniProtKB-SubCell"/>
</dbReference>
<keyword evidence="6 10" id="KW-1133">Transmembrane helix</keyword>
<evidence type="ECO:0000256" key="2">
    <source>
        <dbReference type="ARBA" id="ARBA00022448"/>
    </source>
</evidence>
<dbReference type="PANTHER" id="PTHR23130:SF175">
    <property type="entry name" value="CYTOCHROME B561 AND DOMON DOMAIN-CONTAINING PROTEIN"/>
    <property type="match status" value="1"/>
</dbReference>
<name>A0AAV5LNJ9_9ROSI</name>
<comment type="cofactor">
    <cofactor evidence="8">
        <name>heme b</name>
        <dbReference type="ChEBI" id="CHEBI:60344"/>
    </cofactor>
    <text evidence="8">Binds 2 heme b groups non-covalently.</text>
</comment>
<evidence type="ECO:0000256" key="9">
    <source>
        <dbReference type="PIRSR" id="PIRSR037471-1"/>
    </source>
</evidence>
<dbReference type="Proteomes" id="UP001054252">
    <property type="component" value="Unassembled WGS sequence"/>
</dbReference>
<dbReference type="PROSITE" id="PS50836">
    <property type="entry name" value="DOMON"/>
    <property type="match status" value="1"/>
</dbReference>
<organism evidence="14 15">
    <name type="scientific">Rubroshorea leprosula</name>
    <dbReference type="NCBI Taxonomy" id="152421"/>
    <lineage>
        <taxon>Eukaryota</taxon>
        <taxon>Viridiplantae</taxon>
        <taxon>Streptophyta</taxon>
        <taxon>Embryophyta</taxon>
        <taxon>Tracheophyta</taxon>
        <taxon>Spermatophyta</taxon>
        <taxon>Magnoliopsida</taxon>
        <taxon>eudicotyledons</taxon>
        <taxon>Gunneridae</taxon>
        <taxon>Pentapetalae</taxon>
        <taxon>rosids</taxon>
        <taxon>malvids</taxon>
        <taxon>Malvales</taxon>
        <taxon>Dipterocarpaceae</taxon>
        <taxon>Rubroshorea</taxon>
    </lineage>
</organism>
<protein>
    <recommendedName>
        <fullName evidence="8">Cytochrome b561 and DOMON domain-containing protein</fullName>
    </recommendedName>
</protein>
<evidence type="ECO:0000256" key="5">
    <source>
        <dbReference type="ARBA" id="ARBA00022982"/>
    </source>
</evidence>
<dbReference type="Gene3D" id="1.20.120.1770">
    <property type="match status" value="1"/>
</dbReference>
<sequence length="405" mass="46169">MHPSTLVVILIFASSFFSHATNASGESIGGPNCSQPFTDMFHQKKLTKCKKLTTLEAELAWNYRVNDTRKLIELEVLVGTTVITSKENGWFAWGVNPEMPRMVGTRAIIGPKLPNYQKPIIDTYNITGDTKRGCTLRPSKNVLGAYDMSADYNDNTGLFTIFARLILPAKDYDISSLNIVWQVGHHVDGSTPLMHRTTLQNFDSKGRLNLVNGRSRSIFGHHRHRLRKVHGILNIIGWGTFLPIGVIIARYFRIYPFKNSWWFYLHVCCQTAGFVIGTLGWGIGLGLGHSSRFYSFHVHRILAICIFAFSTLQLLAFRLIPTKQDEYRKHWNLYHHFLGYTLIAIITVNIFQGIDILKPRNVGWKRTYIGILMALAMIFLALEICTWIKFLVSKKVKKGRETPNH</sequence>
<accession>A0AAV5LNJ9</accession>
<feature type="binding site" description="axial binding residue" evidence="9">
    <location>
        <position position="335"/>
    </location>
    <ligand>
        <name>heme b</name>
        <dbReference type="ChEBI" id="CHEBI:60344"/>
        <label>1</label>
    </ligand>
    <ligandPart>
        <name>Fe</name>
        <dbReference type="ChEBI" id="CHEBI:18248"/>
    </ligandPart>
</feature>
<feature type="binding site" description="axial binding residue" evidence="9">
    <location>
        <position position="266"/>
    </location>
    <ligand>
        <name>heme b</name>
        <dbReference type="ChEBI" id="CHEBI:60344"/>
        <label>1</label>
    </ligand>
    <ligandPart>
        <name>Fe</name>
        <dbReference type="ChEBI" id="CHEBI:18248"/>
    </ligandPart>
</feature>
<keyword evidence="9" id="KW-0408">Iron</keyword>
<feature type="domain" description="Cytochrome b561" evidence="13">
    <location>
        <begin position="191"/>
        <end position="391"/>
    </location>
</feature>
<feature type="transmembrane region" description="Helical" evidence="10">
    <location>
        <begin position="301"/>
        <end position="321"/>
    </location>
</feature>
<dbReference type="PANTHER" id="PTHR23130">
    <property type="entry name" value="CYTOCHROME B561 AND DOMON DOMAIN-CONTAINING PROTEIN"/>
    <property type="match status" value="1"/>
</dbReference>
<evidence type="ECO:0000256" key="4">
    <source>
        <dbReference type="ARBA" id="ARBA00022729"/>
    </source>
</evidence>
<comment type="subcellular location">
    <subcellularLocation>
        <location evidence="1">Membrane</location>
    </subcellularLocation>
</comment>
<proteinExistence type="predicted"/>
<evidence type="ECO:0000313" key="15">
    <source>
        <dbReference type="Proteomes" id="UP001054252"/>
    </source>
</evidence>
<evidence type="ECO:0000256" key="7">
    <source>
        <dbReference type="ARBA" id="ARBA00023136"/>
    </source>
</evidence>
<dbReference type="InterPro" id="IPR005018">
    <property type="entry name" value="DOMON_domain"/>
</dbReference>
<dbReference type="AlphaFoldDB" id="A0AAV5LNJ9"/>
<feature type="domain" description="DOMON" evidence="12">
    <location>
        <begin position="55"/>
        <end position="184"/>
    </location>
</feature>
<evidence type="ECO:0000313" key="14">
    <source>
        <dbReference type="EMBL" id="GKV38762.1"/>
    </source>
</evidence>
<keyword evidence="15" id="KW-1185">Reference proteome</keyword>
<dbReference type="InterPro" id="IPR017214">
    <property type="entry name" value="UCP037471"/>
</dbReference>
<keyword evidence="4 11" id="KW-0732">Signal</keyword>
<evidence type="ECO:0000256" key="8">
    <source>
        <dbReference type="PIRNR" id="PIRNR037471"/>
    </source>
</evidence>
<keyword evidence="5 8" id="KW-0249">Electron transport</keyword>
<keyword evidence="9" id="KW-0479">Metal-binding</keyword>
<feature type="chain" id="PRO_5043349466" description="Cytochrome b561 and DOMON domain-containing protein" evidence="11">
    <location>
        <begin position="24"/>
        <end position="405"/>
    </location>
</feature>
<evidence type="ECO:0000256" key="1">
    <source>
        <dbReference type="ARBA" id="ARBA00004370"/>
    </source>
</evidence>
<feature type="transmembrane region" description="Helical" evidence="10">
    <location>
        <begin position="371"/>
        <end position="392"/>
    </location>
</feature>
<reference evidence="14 15" key="1">
    <citation type="journal article" date="2021" name="Commun. Biol.">
        <title>The genome of Shorea leprosula (Dipterocarpaceae) highlights the ecological relevance of drought in aseasonal tropical rainforests.</title>
        <authorList>
            <person name="Ng K.K.S."/>
            <person name="Kobayashi M.J."/>
            <person name="Fawcett J.A."/>
            <person name="Hatakeyama M."/>
            <person name="Paape T."/>
            <person name="Ng C.H."/>
            <person name="Ang C.C."/>
            <person name="Tnah L.H."/>
            <person name="Lee C.T."/>
            <person name="Nishiyama T."/>
            <person name="Sese J."/>
            <person name="O'Brien M.J."/>
            <person name="Copetti D."/>
            <person name="Mohd Noor M.I."/>
            <person name="Ong R.C."/>
            <person name="Putra M."/>
            <person name="Sireger I.Z."/>
            <person name="Indrioko S."/>
            <person name="Kosugi Y."/>
            <person name="Izuno A."/>
            <person name="Isagi Y."/>
            <person name="Lee S.L."/>
            <person name="Shimizu K.K."/>
        </authorList>
    </citation>
    <scope>NUCLEOTIDE SEQUENCE [LARGE SCALE GENOMIC DNA]</scope>
    <source>
        <strain evidence="14">214</strain>
    </source>
</reference>
<evidence type="ECO:0000256" key="10">
    <source>
        <dbReference type="SAM" id="Phobius"/>
    </source>
</evidence>
<keyword evidence="3 10" id="KW-0812">Transmembrane</keyword>
<evidence type="ECO:0000256" key="6">
    <source>
        <dbReference type="ARBA" id="ARBA00022989"/>
    </source>
</evidence>
<feature type="transmembrane region" description="Helical" evidence="10">
    <location>
        <begin position="261"/>
        <end position="281"/>
    </location>
</feature>
<dbReference type="PROSITE" id="PS50939">
    <property type="entry name" value="CYTOCHROME_B561"/>
    <property type="match status" value="1"/>
</dbReference>
<dbReference type="InterPro" id="IPR006593">
    <property type="entry name" value="Cyt_b561/ferric_Rdtase_TM"/>
</dbReference>
<feature type="binding site" description="axial binding residue" evidence="9">
    <location>
        <position position="230"/>
    </location>
    <ligand>
        <name>heme b</name>
        <dbReference type="ChEBI" id="CHEBI:60344"/>
        <label>1</label>
    </ligand>
    <ligandPart>
        <name>Fe</name>
        <dbReference type="ChEBI" id="CHEBI:18248"/>
    </ligandPart>
</feature>
<dbReference type="GO" id="GO:0046872">
    <property type="term" value="F:metal ion binding"/>
    <property type="evidence" value="ECO:0007669"/>
    <property type="project" value="UniProtKB-KW"/>
</dbReference>
<dbReference type="Pfam" id="PF04526">
    <property type="entry name" value="DUF568"/>
    <property type="match status" value="1"/>
</dbReference>
<feature type="signal peptide" evidence="11">
    <location>
        <begin position="1"/>
        <end position="23"/>
    </location>
</feature>
<evidence type="ECO:0000259" key="12">
    <source>
        <dbReference type="PROSITE" id="PS50836"/>
    </source>
</evidence>
<keyword evidence="7 8" id="KW-0472">Membrane</keyword>
<feature type="binding site" description="axial binding residue" evidence="9">
    <location>
        <position position="299"/>
    </location>
    <ligand>
        <name>heme b</name>
        <dbReference type="ChEBI" id="CHEBI:60344"/>
        <label>1</label>
    </ligand>
    <ligandPart>
        <name>Fe</name>
        <dbReference type="ChEBI" id="CHEBI:18248"/>
    </ligandPart>
</feature>
<dbReference type="CDD" id="cd08760">
    <property type="entry name" value="Cyt_b561_FRRS1_like"/>
    <property type="match status" value="1"/>
</dbReference>
<keyword evidence="2 8" id="KW-0813">Transport</keyword>
<gene>
    <name evidence="14" type="ORF">SLEP1_g46640</name>
</gene>
<evidence type="ECO:0000256" key="3">
    <source>
        <dbReference type="ARBA" id="ARBA00022692"/>
    </source>
</evidence>
<comment type="caution">
    <text evidence="14">The sequence shown here is derived from an EMBL/GenBank/DDBJ whole genome shotgun (WGS) entry which is preliminary data.</text>
</comment>
<dbReference type="InterPro" id="IPR045265">
    <property type="entry name" value="AIR12_DOMON"/>
</dbReference>
<feature type="transmembrane region" description="Helical" evidence="10">
    <location>
        <begin position="231"/>
        <end position="249"/>
    </location>
</feature>